<evidence type="ECO:0000313" key="1">
    <source>
        <dbReference type="EMBL" id="KQE09875.1"/>
    </source>
</evidence>
<comment type="caution">
    <text evidence="1">The sequence shown here is derived from an EMBL/GenBank/DDBJ whole genome shotgun (WGS) entry which is preliminary data.</text>
</comment>
<name>A0AAP1AFN5_ACIBA</name>
<organism evidence="1 2">
    <name type="scientific">Acinetobacter baumannii</name>
    <dbReference type="NCBI Taxonomy" id="470"/>
    <lineage>
        <taxon>Bacteria</taxon>
        <taxon>Pseudomonadati</taxon>
        <taxon>Pseudomonadota</taxon>
        <taxon>Gammaproteobacteria</taxon>
        <taxon>Moraxellales</taxon>
        <taxon>Moraxellaceae</taxon>
        <taxon>Acinetobacter</taxon>
        <taxon>Acinetobacter calcoaceticus/baumannii complex</taxon>
    </lineage>
</organism>
<accession>A0AAP1AFN5</accession>
<dbReference type="EMBL" id="LLGC01000070">
    <property type="protein sequence ID" value="KQE09875.1"/>
    <property type="molecule type" value="Genomic_DNA"/>
</dbReference>
<gene>
    <name evidence="1" type="ORF">APD33_05525</name>
</gene>
<proteinExistence type="predicted"/>
<sequence length="64" mass="7049">MGFKAIFAEELINRNKNLPKKAEKGCNSFKNLYTLFCNGSPAGGFAIVLCEPRQDRKVATVADL</sequence>
<protein>
    <submittedName>
        <fullName evidence="1">Uncharacterized protein</fullName>
    </submittedName>
</protein>
<evidence type="ECO:0000313" key="2">
    <source>
        <dbReference type="Proteomes" id="UP000051449"/>
    </source>
</evidence>
<dbReference type="AlphaFoldDB" id="A0AAP1AFN5"/>
<dbReference type="Proteomes" id="UP000051449">
    <property type="component" value="Unassembled WGS sequence"/>
</dbReference>
<reference evidence="1 2" key="1">
    <citation type="submission" date="2015-10" db="EMBL/GenBank/DDBJ databases">
        <title>The utility of whole genome sequencing in characterizing Acinetobacter epidemiology and analyzing hospital outbreaks.</title>
        <authorList>
            <person name="Ozer E.A."/>
            <person name="Fitzpatrick M.A."/>
            <person name="Hauser A.R."/>
        </authorList>
    </citation>
    <scope>NUCLEOTIDE SEQUENCE [LARGE SCALE GENOMIC DNA]</scope>
    <source>
        <strain evidence="1 2">ABBL072</strain>
    </source>
</reference>